<gene>
    <name evidence="5" type="ORF">UX20_C0011G0010</name>
</gene>
<dbReference type="SUPFAM" id="SSF56801">
    <property type="entry name" value="Acetyl-CoA synthetase-like"/>
    <property type="match status" value="1"/>
</dbReference>
<dbReference type="Proteomes" id="UP000034911">
    <property type="component" value="Unassembled WGS sequence"/>
</dbReference>
<feature type="domain" description="AMP-binding enzyme C-terminal" evidence="4">
    <location>
        <begin position="434"/>
        <end position="500"/>
    </location>
</feature>
<dbReference type="EMBL" id="LCLH01000011">
    <property type="protein sequence ID" value="KKU13879.1"/>
    <property type="molecule type" value="Genomic_DNA"/>
</dbReference>
<evidence type="ECO:0000256" key="1">
    <source>
        <dbReference type="ARBA" id="ARBA00006432"/>
    </source>
</evidence>
<evidence type="ECO:0000259" key="3">
    <source>
        <dbReference type="Pfam" id="PF00501"/>
    </source>
</evidence>
<dbReference type="Pfam" id="PF13193">
    <property type="entry name" value="AMP-binding_C"/>
    <property type="match status" value="1"/>
</dbReference>
<comment type="similarity">
    <text evidence="1">Belongs to the ATP-dependent AMP-binding enzyme family.</text>
</comment>
<sequence length="527" mass="58780">MRVNRDLLREHQKIDRDFFVEYNNVYELFSAQAKKFPQKIFAIFPEYNKTFSYEDFADKVVERTRYLRQQHVSKGDRTGLVLGTSPDFILLYFAAFREGATVVPINPDLSPPEIAYIAADANVKAVFYNDRFSKKILEVQKAAGLGRTVFIDVSSIDVKNAPEAEDSAAPDVLCTDEAVIIYTSGTTGNPKGVVLSHLNLLADSQAISEWFCFTPNTRTLCILPLFHNNGQVVTLLAPLNAGGSTVMVPPKTSLGLFWSLVREYSIHWTSVMPSILAIILSAKLERKDSSMVGIVCGGQVLNDEVKAQFENTFHVPIFEGYGLTETTSFASLNQFPANNRKLGTVGRALPSNDIVILDEAGQEAARGIEGEICMRGLNIMTEYLGLSEVNKKSLRGDLFHSGDYGYIDADGYIYFRTRKDYLISKGGEKIYPSEVENVLFGHPAVDECAVIGVPDKLLGQDIVAFVKLNSKCSKDSLKEFFIGKLAHYKHPKKIFIVNELADLTDIPKGPTKKVLYRELLKYYIENL</sequence>
<evidence type="ECO:0000259" key="4">
    <source>
        <dbReference type="Pfam" id="PF13193"/>
    </source>
</evidence>
<evidence type="ECO:0000313" key="5">
    <source>
        <dbReference type="EMBL" id="KKU13879.1"/>
    </source>
</evidence>
<dbReference type="PATRIC" id="fig|1619050.3.peg.255"/>
<evidence type="ECO:0008006" key="7">
    <source>
        <dbReference type="Google" id="ProtNLM"/>
    </source>
</evidence>
<reference evidence="5 6" key="1">
    <citation type="journal article" date="2015" name="Nature">
        <title>rRNA introns, odd ribosomes, and small enigmatic genomes across a large radiation of phyla.</title>
        <authorList>
            <person name="Brown C.T."/>
            <person name="Hug L.A."/>
            <person name="Thomas B.C."/>
            <person name="Sharon I."/>
            <person name="Castelle C.J."/>
            <person name="Singh A."/>
            <person name="Wilkins M.J."/>
            <person name="Williams K.H."/>
            <person name="Banfield J.F."/>
        </authorList>
    </citation>
    <scope>NUCLEOTIDE SEQUENCE [LARGE SCALE GENOMIC DNA]</scope>
</reference>
<protein>
    <recommendedName>
        <fullName evidence="7">AMP-dependent synthetase and ligase</fullName>
    </recommendedName>
</protein>
<dbReference type="InterPro" id="IPR042099">
    <property type="entry name" value="ANL_N_sf"/>
</dbReference>
<proteinExistence type="inferred from homology"/>
<dbReference type="STRING" id="1619050.UX20_C0011G0010"/>
<evidence type="ECO:0000313" key="6">
    <source>
        <dbReference type="Proteomes" id="UP000034911"/>
    </source>
</evidence>
<dbReference type="PANTHER" id="PTHR43201">
    <property type="entry name" value="ACYL-COA SYNTHETASE"/>
    <property type="match status" value="1"/>
</dbReference>
<dbReference type="GO" id="GO:0031956">
    <property type="term" value="F:medium-chain fatty acid-CoA ligase activity"/>
    <property type="evidence" value="ECO:0007669"/>
    <property type="project" value="TreeGrafter"/>
</dbReference>
<comment type="caution">
    <text evidence="5">The sequence shown here is derived from an EMBL/GenBank/DDBJ whole genome shotgun (WGS) entry which is preliminary data.</text>
</comment>
<dbReference type="Gene3D" id="3.40.50.12780">
    <property type="entry name" value="N-terminal domain of ligase-like"/>
    <property type="match status" value="1"/>
</dbReference>
<dbReference type="GO" id="GO:0006631">
    <property type="term" value="P:fatty acid metabolic process"/>
    <property type="evidence" value="ECO:0007669"/>
    <property type="project" value="TreeGrafter"/>
</dbReference>
<dbReference type="PANTHER" id="PTHR43201:SF5">
    <property type="entry name" value="MEDIUM-CHAIN ACYL-COA LIGASE ACSF2, MITOCHONDRIAL"/>
    <property type="match status" value="1"/>
</dbReference>
<organism evidence="5 6">
    <name type="scientific">Candidatus Magasanikbacteria bacterium GW2011_GWC2_45_8</name>
    <dbReference type="NCBI Taxonomy" id="1619050"/>
    <lineage>
        <taxon>Bacteria</taxon>
        <taxon>Candidatus Magasanikiibacteriota</taxon>
    </lineage>
</organism>
<evidence type="ECO:0000256" key="2">
    <source>
        <dbReference type="ARBA" id="ARBA00022598"/>
    </source>
</evidence>
<dbReference type="AlphaFoldDB" id="A0A0G1N056"/>
<feature type="domain" description="AMP-dependent synthetase/ligase" evidence="3">
    <location>
        <begin position="29"/>
        <end position="384"/>
    </location>
</feature>
<dbReference type="PROSITE" id="PS00455">
    <property type="entry name" value="AMP_BINDING"/>
    <property type="match status" value="1"/>
</dbReference>
<dbReference type="InterPro" id="IPR025110">
    <property type="entry name" value="AMP-bd_C"/>
</dbReference>
<dbReference type="Pfam" id="PF00501">
    <property type="entry name" value="AMP-binding"/>
    <property type="match status" value="1"/>
</dbReference>
<dbReference type="Gene3D" id="3.30.300.30">
    <property type="match status" value="1"/>
</dbReference>
<accession>A0A0G1N056</accession>
<dbReference type="InterPro" id="IPR020845">
    <property type="entry name" value="AMP-binding_CS"/>
</dbReference>
<dbReference type="InterPro" id="IPR045851">
    <property type="entry name" value="AMP-bd_C_sf"/>
</dbReference>
<keyword evidence="2" id="KW-0436">Ligase</keyword>
<name>A0A0G1N056_9BACT</name>
<dbReference type="InterPro" id="IPR000873">
    <property type="entry name" value="AMP-dep_synth/lig_dom"/>
</dbReference>